<dbReference type="RefSeq" id="WP_048930274.1">
    <property type="nucleotide sequence ID" value="NZ_KQ235879.1"/>
</dbReference>
<gene>
    <name evidence="1" type="ORF">HMPREF9470_03387</name>
</gene>
<comment type="caution">
    <text evidence="1">The sequence shown here is derived from an EMBL/GenBank/DDBJ whole genome shotgun (WGS) entry which is preliminary data.</text>
</comment>
<name>A0A0J9C0J8_9FIRM</name>
<sequence>MRKMGRNGKRTVLILAIAFMLLLFLAGIAAARYMKEESQSGVVEAQTFYFASDLLNEDEGLAVYFIDPMAESLTIQLCNFADSQRVTSADITYRVSVTGGTVNGDTAVISGTMNAGEKTPVPLVVTPTTKPENSGGPLELEEIKVVAESESPYKKTLTGVFKRQLGNQYVVEDEAGHIAAVLTMVCGDGEKDIRITLPSGVIPDEADIRIKDYKDDQCTFRSPGYGIYSLVLLKSEDDIIVSGQGSFADAIDLSRTDG</sequence>
<evidence type="ECO:0000313" key="1">
    <source>
        <dbReference type="EMBL" id="KMW17906.1"/>
    </source>
</evidence>
<accession>A0A0J9C0J8</accession>
<dbReference type="PATRIC" id="fig|742734.4.peg.3630"/>
<protein>
    <submittedName>
        <fullName evidence="1">Uncharacterized protein</fullName>
    </submittedName>
</protein>
<dbReference type="OrthoDB" id="2066013at2"/>
<evidence type="ECO:0000313" key="2">
    <source>
        <dbReference type="Proteomes" id="UP000037392"/>
    </source>
</evidence>
<reference evidence="1 2" key="1">
    <citation type="submission" date="2011-04" db="EMBL/GenBank/DDBJ databases">
        <title>The Genome Sequence of Clostridium citroniae WAL-19142.</title>
        <authorList>
            <consortium name="The Broad Institute Genome Sequencing Platform"/>
            <person name="Earl A."/>
            <person name="Ward D."/>
            <person name="Feldgarden M."/>
            <person name="Gevers D."/>
            <person name="Warren Y.A."/>
            <person name="Tyrrell K.L."/>
            <person name="Citron D.M."/>
            <person name="Goldstein E.J."/>
            <person name="Daigneault M."/>
            <person name="Allen-Vercoe E."/>
            <person name="Young S.K."/>
            <person name="Zeng Q."/>
            <person name="Gargeya S."/>
            <person name="Fitzgerald M."/>
            <person name="Haas B."/>
            <person name="Abouelleil A."/>
            <person name="Alvarado L."/>
            <person name="Arachchi H.M."/>
            <person name="Berlin A."/>
            <person name="Brown A."/>
            <person name="Chapman S.B."/>
            <person name="Chen Z."/>
            <person name="Dunbar C."/>
            <person name="Freedman E."/>
            <person name="Gearin G."/>
            <person name="Gellesch M."/>
            <person name="Goldberg J."/>
            <person name="Griggs A."/>
            <person name="Gujja S."/>
            <person name="Heilman E.R."/>
            <person name="Heiman D."/>
            <person name="Howarth C."/>
            <person name="Larson L."/>
            <person name="Lui A."/>
            <person name="MacDonald P.J."/>
            <person name="Mehta T."/>
            <person name="Montmayeur A."/>
            <person name="Murphy C."/>
            <person name="Neiman D."/>
            <person name="Pearson M."/>
            <person name="Priest M."/>
            <person name="Roberts A."/>
            <person name="Saif S."/>
            <person name="Shea T."/>
            <person name="Shenoy N."/>
            <person name="Sisk P."/>
            <person name="Stolte C."/>
            <person name="Sykes S."/>
            <person name="White J."/>
            <person name="Yandava C."/>
            <person name="Wortman J."/>
            <person name="Nusbaum C."/>
            <person name="Birren B."/>
        </authorList>
    </citation>
    <scope>NUCLEOTIDE SEQUENCE [LARGE SCALE GENOMIC DNA]</scope>
    <source>
        <strain evidence="1 2">WAL-19142</strain>
    </source>
</reference>
<dbReference type="Proteomes" id="UP000037392">
    <property type="component" value="Unassembled WGS sequence"/>
</dbReference>
<dbReference type="EMBL" id="ADLK01000025">
    <property type="protein sequence ID" value="KMW17906.1"/>
    <property type="molecule type" value="Genomic_DNA"/>
</dbReference>
<organism evidence="1 2">
    <name type="scientific">[Clostridium] citroniae WAL-19142</name>
    <dbReference type="NCBI Taxonomy" id="742734"/>
    <lineage>
        <taxon>Bacteria</taxon>
        <taxon>Bacillati</taxon>
        <taxon>Bacillota</taxon>
        <taxon>Clostridia</taxon>
        <taxon>Lachnospirales</taxon>
        <taxon>Lachnospiraceae</taxon>
        <taxon>Enterocloster</taxon>
    </lineage>
</organism>
<dbReference type="AlphaFoldDB" id="A0A0J9C0J8"/>
<dbReference type="GeneID" id="93165597"/>
<proteinExistence type="predicted"/>